<dbReference type="Pfam" id="PF20720">
    <property type="entry name" value="nSTAND3"/>
    <property type="match status" value="1"/>
</dbReference>
<keyword evidence="4" id="KW-1185">Reference proteome</keyword>
<evidence type="ECO:0000313" key="4">
    <source>
        <dbReference type="Proteomes" id="UP000683360"/>
    </source>
</evidence>
<feature type="compositionally biased region" description="Acidic residues" evidence="1">
    <location>
        <begin position="98"/>
        <end position="112"/>
    </location>
</feature>
<dbReference type="AlphaFoldDB" id="A0A8S3T6G6"/>
<feature type="compositionally biased region" description="Low complexity" evidence="1">
    <location>
        <begin position="14"/>
        <end position="26"/>
    </location>
</feature>
<evidence type="ECO:0000256" key="1">
    <source>
        <dbReference type="SAM" id="MobiDB-lite"/>
    </source>
</evidence>
<dbReference type="InterPro" id="IPR049050">
    <property type="entry name" value="nSTAND3"/>
</dbReference>
<dbReference type="EMBL" id="CAJPWZ010001961">
    <property type="protein sequence ID" value="CAG2227419.1"/>
    <property type="molecule type" value="Genomic_DNA"/>
</dbReference>
<name>A0A8S3T6G6_MYTED</name>
<reference evidence="3" key="1">
    <citation type="submission" date="2021-03" db="EMBL/GenBank/DDBJ databases">
        <authorList>
            <person name="Bekaert M."/>
        </authorList>
    </citation>
    <scope>NUCLEOTIDE SEQUENCE</scope>
</reference>
<dbReference type="OrthoDB" id="10633357at2759"/>
<organism evidence="3 4">
    <name type="scientific">Mytilus edulis</name>
    <name type="common">Blue mussel</name>
    <dbReference type="NCBI Taxonomy" id="6550"/>
    <lineage>
        <taxon>Eukaryota</taxon>
        <taxon>Metazoa</taxon>
        <taxon>Spiralia</taxon>
        <taxon>Lophotrochozoa</taxon>
        <taxon>Mollusca</taxon>
        <taxon>Bivalvia</taxon>
        <taxon>Autobranchia</taxon>
        <taxon>Pteriomorphia</taxon>
        <taxon>Mytilida</taxon>
        <taxon>Mytiloidea</taxon>
        <taxon>Mytilidae</taxon>
        <taxon>Mytilinae</taxon>
        <taxon>Mytilus</taxon>
    </lineage>
</organism>
<proteinExistence type="predicted"/>
<evidence type="ECO:0000259" key="2">
    <source>
        <dbReference type="Pfam" id="PF20720"/>
    </source>
</evidence>
<accession>A0A8S3T6G6</accession>
<sequence>MNRKYPSEDHTAAIQTIRTATPTKTRPAPKPPQCTSVSTISQTSQTIIKADPLDEGQTNIKASPTKTRPAPKPPQRTSVSTISKTSHRVIKADQKGEVEEDDPPIDYPDEEDPVRNRHNTRQCLPFDEKESDNSDNFSKDICEYPLHNGSQDDGTLPVTSDSGLLEIEADEFNLENLNARTRVSIASSGKTIIGGKHISYSQTTESEGQEKSNLIDTSEACVKQHEKEKPNVKTKGLSMAKMKIELYRKVVLSSGHGCGKTYIGKLLLQHYSKFNDQFNRPKKPVIIGFPHQWSIVVNPNEDLIILLDDIFGKVTVNKQKLDDWKRLFSDIHTCINNDSSSVFVIITPYTVFPSQKLHINIMDSDTSESRTIFKNVAEFCNIKNTYNNLIGEMEVKILELEHIYISHDCTGVYLISDVILGAMVHTVGENQIYFLLKHMDLSILLNYTTIYQAKNKEFVIDLRFHRNLINRYLEEIGKGSLKDIVESETMENYAFVEQFVSALVNSCYFKNCLGKPKGNVSLLSLAMTNQPPRHKLLEETIKYAQPTEKGIIRAHSKYSKWYWKEVSHVLKCGIELNDRTACLIVTSGIEHLPNDILYTCARCRDPYFYNHFLKTCTWSRVTKCKAKRMRKNVNSTTGKRISGTTEVVKQRIV</sequence>
<feature type="compositionally biased region" description="Basic and acidic residues" evidence="1">
    <location>
        <begin position="1"/>
        <end position="11"/>
    </location>
</feature>
<feature type="compositionally biased region" description="Basic and acidic residues" evidence="1">
    <location>
        <begin position="126"/>
        <end position="137"/>
    </location>
</feature>
<feature type="compositionally biased region" description="Polar residues" evidence="1">
    <location>
        <begin position="56"/>
        <end position="66"/>
    </location>
</feature>
<comment type="caution">
    <text evidence="3">The sequence shown here is derived from an EMBL/GenBank/DDBJ whole genome shotgun (WGS) entry which is preliminary data.</text>
</comment>
<feature type="region of interest" description="Disordered" evidence="1">
    <location>
        <begin position="1"/>
        <end position="137"/>
    </location>
</feature>
<gene>
    <name evidence="3" type="ORF">MEDL_40366</name>
</gene>
<evidence type="ECO:0000313" key="3">
    <source>
        <dbReference type="EMBL" id="CAG2227419.1"/>
    </source>
</evidence>
<feature type="compositionally biased region" description="Low complexity" evidence="1">
    <location>
        <begin position="33"/>
        <end position="48"/>
    </location>
</feature>
<feature type="domain" description="Novel STAND NTPase 3" evidence="2">
    <location>
        <begin position="232"/>
        <end position="360"/>
    </location>
</feature>
<dbReference type="Proteomes" id="UP000683360">
    <property type="component" value="Unassembled WGS sequence"/>
</dbReference>
<feature type="compositionally biased region" description="Polar residues" evidence="1">
    <location>
        <begin position="75"/>
        <end position="84"/>
    </location>
</feature>
<protein>
    <recommendedName>
        <fullName evidence="2">Novel STAND NTPase 3 domain-containing protein</fullName>
    </recommendedName>
</protein>